<reference evidence="2 3" key="1">
    <citation type="submission" date="2017-03" db="EMBL/GenBank/DDBJ databases">
        <authorList>
            <person name="Afonso C.L."/>
            <person name="Miller P.J."/>
            <person name="Scott M.A."/>
            <person name="Spackman E."/>
            <person name="Goraichik I."/>
            <person name="Dimitrov K.M."/>
            <person name="Suarez D.L."/>
            <person name="Swayne D.E."/>
        </authorList>
    </citation>
    <scope>NUCLEOTIDE SEQUENCE [LARGE SCALE GENOMIC DNA]</scope>
    <source>
        <strain evidence="2 3">CECT 7691</strain>
    </source>
</reference>
<feature type="domain" description="Co-chaperone DjlA N-terminal" evidence="1">
    <location>
        <begin position="29"/>
        <end position="143"/>
    </location>
</feature>
<gene>
    <name evidence="2" type="ORF">OCH7691_00026</name>
</gene>
<dbReference type="InParanoid" id="A0A1Y5R6E0"/>
<protein>
    <submittedName>
        <fullName evidence="2">Tellurite resistance protein TerB</fullName>
    </submittedName>
</protein>
<keyword evidence="3" id="KW-1185">Reference proteome</keyword>
<dbReference type="Proteomes" id="UP000193200">
    <property type="component" value="Unassembled WGS sequence"/>
</dbReference>
<dbReference type="InterPro" id="IPR007791">
    <property type="entry name" value="DjlA_N"/>
</dbReference>
<dbReference type="SUPFAM" id="SSF158682">
    <property type="entry name" value="TerB-like"/>
    <property type="match status" value="1"/>
</dbReference>
<name>A0A1Y5R6E0_9PROT</name>
<dbReference type="InterPro" id="IPR029024">
    <property type="entry name" value="TerB-like"/>
</dbReference>
<dbReference type="EMBL" id="FWFR01000001">
    <property type="protein sequence ID" value="SLN10256.1"/>
    <property type="molecule type" value="Genomic_DNA"/>
</dbReference>
<accession>A0A1Y5R6E0</accession>
<evidence type="ECO:0000313" key="3">
    <source>
        <dbReference type="Proteomes" id="UP000193200"/>
    </source>
</evidence>
<dbReference type="OrthoDB" id="5402150at2"/>
<evidence type="ECO:0000259" key="1">
    <source>
        <dbReference type="Pfam" id="PF05099"/>
    </source>
</evidence>
<dbReference type="AlphaFoldDB" id="A0A1Y5R6E0"/>
<dbReference type="Gene3D" id="1.10.3680.10">
    <property type="entry name" value="TerB-like"/>
    <property type="match status" value="1"/>
</dbReference>
<sequence length="153" mass="17029">MVLDRLKSLFVGIESGESPRPTRDEKAFSAAALLVEAAAFDDRVDSEEMATIRAILTDRFALSPEEAGGLLEEARNLQATSNDLHGFTRRIKEHFPPEERIGIIEMLWEVAYADGELHDFEANLLRRVCGLIYVSDSQSGAARKRVLARLGLE</sequence>
<proteinExistence type="predicted"/>
<dbReference type="CDD" id="cd07313">
    <property type="entry name" value="terB_like_2"/>
    <property type="match status" value="1"/>
</dbReference>
<organism evidence="2 3">
    <name type="scientific">Oceanibacterium hippocampi</name>
    <dbReference type="NCBI Taxonomy" id="745714"/>
    <lineage>
        <taxon>Bacteria</taxon>
        <taxon>Pseudomonadati</taxon>
        <taxon>Pseudomonadota</taxon>
        <taxon>Alphaproteobacteria</taxon>
        <taxon>Sneathiellales</taxon>
        <taxon>Sneathiellaceae</taxon>
        <taxon>Oceanibacterium</taxon>
    </lineage>
</organism>
<evidence type="ECO:0000313" key="2">
    <source>
        <dbReference type="EMBL" id="SLN10256.1"/>
    </source>
</evidence>
<dbReference type="Pfam" id="PF05099">
    <property type="entry name" value="TerB"/>
    <property type="match status" value="1"/>
</dbReference>